<dbReference type="OrthoDB" id="4184921at2"/>
<dbReference type="Proteomes" id="UP000306740">
    <property type="component" value="Unassembled WGS sequence"/>
</dbReference>
<dbReference type="PANTHER" id="PTHR43133:SF25">
    <property type="entry name" value="RNA POLYMERASE SIGMA FACTOR RFAY-RELATED"/>
    <property type="match status" value="1"/>
</dbReference>
<evidence type="ECO:0000313" key="7">
    <source>
        <dbReference type="EMBL" id="TNC47362.1"/>
    </source>
</evidence>
<evidence type="ECO:0000259" key="6">
    <source>
        <dbReference type="Pfam" id="PF08281"/>
    </source>
</evidence>
<dbReference type="InterPro" id="IPR014284">
    <property type="entry name" value="RNA_pol_sigma-70_dom"/>
</dbReference>
<keyword evidence="2" id="KW-0805">Transcription regulation</keyword>
<dbReference type="InterPro" id="IPR013249">
    <property type="entry name" value="RNA_pol_sigma70_r4_t2"/>
</dbReference>
<dbReference type="CDD" id="cd06171">
    <property type="entry name" value="Sigma70_r4"/>
    <property type="match status" value="1"/>
</dbReference>
<name>A0A5C4MTK1_9ACTN</name>
<dbReference type="GO" id="GO:0016987">
    <property type="term" value="F:sigma factor activity"/>
    <property type="evidence" value="ECO:0007669"/>
    <property type="project" value="UniProtKB-KW"/>
</dbReference>
<dbReference type="AlphaFoldDB" id="A0A5C4MTK1"/>
<dbReference type="EMBL" id="VDFR01000046">
    <property type="protein sequence ID" value="TNC47362.1"/>
    <property type="molecule type" value="Genomic_DNA"/>
</dbReference>
<dbReference type="InterPro" id="IPR039425">
    <property type="entry name" value="RNA_pol_sigma-70-like"/>
</dbReference>
<keyword evidence="3" id="KW-0731">Sigma factor</keyword>
<dbReference type="RefSeq" id="WP_139088166.1">
    <property type="nucleotide sequence ID" value="NZ_VDFR01000043.1"/>
</dbReference>
<keyword evidence="4" id="KW-0804">Transcription</keyword>
<evidence type="ECO:0000256" key="2">
    <source>
        <dbReference type="ARBA" id="ARBA00023015"/>
    </source>
</evidence>
<dbReference type="InterPro" id="IPR013324">
    <property type="entry name" value="RNA_pol_sigma_r3/r4-like"/>
</dbReference>
<organism evidence="8 9">
    <name type="scientific">Mumia zhuanghuii</name>
    <dbReference type="NCBI Taxonomy" id="2585211"/>
    <lineage>
        <taxon>Bacteria</taxon>
        <taxon>Bacillati</taxon>
        <taxon>Actinomycetota</taxon>
        <taxon>Actinomycetes</taxon>
        <taxon>Propionibacteriales</taxon>
        <taxon>Nocardioidaceae</taxon>
        <taxon>Mumia</taxon>
    </lineage>
</organism>
<sequence>MTTSDDRVGALFATHAARLFAYARRYGPPELAEDLVSDAFVVAVRRHGDLPDDTGEAYAWLVGTVRKIAANQRRRDASYDRYWREAVRTYWCAGTSESPELVIAERDACLSALANLSESDRDLLLLVAWDGLTPEQAGAALGISRHTLAVRLHRARQRLTLHLVPAPAAGAATASE</sequence>
<feature type="domain" description="RNA polymerase sigma factor 70 region 4 type 2" evidence="6">
    <location>
        <begin position="110"/>
        <end position="159"/>
    </location>
</feature>
<dbReference type="NCBIfam" id="TIGR02937">
    <property type="entry name" value="sigma70-ECF"/>
    <property type="match status" value="1"/>
</dbReference>
<proteinExistence type="inferred from homology"/>
<evidence type="ECO:0000256" key="4">
    <source>
        <dbReference type="ARBA" id="ARBA00023163"/>
    </source>
</evidence>
<dbReference type="GO" id="GO:0003677">
    <property type="term" value="F:DNA binding"/>
    <property type="evidence" value="ECO:0007669"/>
    <property type="project" value="InterPro"/>
</dbReference>
<dbReference type="EMBL" id="VDFR01000043">
    <property type="protein sequence ID" value="TNC47659.1"/>
    <property type="molecule type" value="Genomic_DNA"/>
</dbReference>
<evidence type="ECO:0000313" key="8">
    <source>
        <dbReference type="EMBL" id="TNC47659.1"/>
    </source>
</evidence>
<gene>
    <name evidence="8" type="ORF">FHE65_09250</name>
    <name evidence="7" type="ORF">FHE65_10115</name>
</gene>
<dbReference type="GO" id="GO:0006352">
    <property type="term" value="P:DNA-templated transcription initiation"/>
    <property type="evidence" value="ECO:0007669"/>
    <property type="project" value="InterPro"/>
</dbReference>
<dbReference type="InterPro" id="IPR036388">
    <property type="entry name" value="WH-like_DNA-bd_sf"/>
</dbReference>
<dbReference type="Pfam" id="PF04542">
    <property type="entry name" value="Sigma70_r2"/>
    <property type="match status" value="1"/>
</dbReference>
<dbReference type="Gene3D" id="1.10.1740.10">
    <property type="match status" value="1"/>
</dbReference>
<dbReference type="PANTHER" id="PTHR43133">
    <property type="entry name" value="RNA POLYMERASE ECF-TYPE SIGMA FACTO"/>
    <property type="match status" value="1"/>
</dbReference>
<comment type="caution">
    <text evidence="8">The sequence shown here is derived from an EMBL/GenBank/DDBJ whole genome shotgun (WGS) entry which is preliminary data.</text>
</comment>
<dbReference type="InterPro" id="IPR007627">
    <property type="entry name" value="RNA_pol_sigma70_r2"/>
</dbReference>
<dbReference type="SUPFAM" id="SSF88659">
    <property type="entry name" value="Sigma3 and sigma4 domains of RNA polymerase sigma factors"/>
    <property type="match status" value="1"/>
</dbReference>
<feature type="domain" description="RNA polymerase sigma-70 region 2" evidence="5">
    <location>
        <begin position="11"/>
        <end position="77"/>
    </location>
</feature>
<dbReference type="InterPro" id="IPR013325">
    <property type="entry name" value="RNA_pol_sigma_r2"/>
</dbReference>
<evidence type="ECO:0000259" key="5">
    <source>
        <dbReference type="Pfam" id="PF04542"/>
    </source>
</evidence>
<protein>
    <submittedName>
        <fullName evidence="8">Sigma-70 family RNA polymerase sigma factor</fullName>
    </submittedName>
</protein>
<evidence type="ECO:0000313" key="9">
    <source>
        <dbReference type="Proteomes" id="UP000306740"/>
    </source>
</evidence>
<evidence type="ECO:0000256" key="1">
    <source>
        <dbReference type="ARBA" id="ARBA00010641"/>
    </source>
</evidence>
<accession>A0A5C4MTK1</accession>
<dbReference type="SUPFAM" id="SSF88946">
    <property type="entry name" value="Sigma2 domain of RNA polymerase sigma factors"/>
    <property type="match status" value="1"/>
</dbReference>
<dbReference type="Gene3D" id="1.10.10.10">
    <property type="entry name" value="Winged helix-like DNA-binding domain superfamily/Winged helix DNA-binding domain"/>
    <property type="match status" value="1"/>
</dbReference>
<evidence type="ECO:0000256" key="3">
    <source>
        <dbReference type="ARBA" id="ARBA00023082"/>
    </source>
</evidence>
<reference evidence="8 9" key="1">
    <citation type="submission" date="2019-05" db="EMBL/GenBank/DDBJ databases">
        <title>Mumia sp. nov., isolated from the intestinal contents of plateau pika (Ochotona curzoniae) in the Qinghai-Tibet plateau of China.</title>
        <authorList>
            <person name="Tian Z."/>
        </authorList>
    </citation>
    <scope>NUCLEOTIDE SEQUENCE [LARGE SCALE GENOMIC DNA]</scope>
    <source>
        <strain evidence="9">527</strain>
        <strain evidence="8">Z527</strain>
    </source>
</reference>
<dbReference type="Pfam" id="PF08281">
    <property type="entry name" value="Sigma70_r4_2"/>
    <property type="match status" value="1"/>
</dbReference>
<comment type="similarity">
    <text evidence="1">Belongs to the sigma-70 factor family. ECF subfamily.</text>
</comment>